<dbReference type="AlphaFoldDB" id="A0A914HCQ2"/>
<comment type="subunit">
    <text evidence="7">Binds to RNA polymerase II (RNAPII).</text>
</comment>
<comment type="function">
    <text evidence="7">Small GTPase required for proper nuclear import of RNA polymerase II and III (RNAPII and RNAPIII). May act at an RNAP assembly step prior to nuclear import.</text>
</comment>
<dbReference type="CDD" id="cd17872">
    <property type="entry name" value="GPN3"/>
    <property type="match status" value="1"/>
</dbReference>
<keyword evidence="5 7" id="KW-0378">Hydrolase</keyword>
<accession>A0A914HCQ2</accession>
<dbReference type="Proteomes" id="UP000887572">
    <property type="component" value="Unplaced"/>
</dbReference>
<evidence type="ECO:0000256" key="4">
    <source>
        <dbReference type="ARBA" id="ARBA00022741"/>
    </source>
</evidence>
<dbReference type="PANTHER" id="PTHR21231:SF7">
    <property type="entry name" value="GPN-LOOP GTPASE 3"/>
    <property type="match status" value="1"/>
</dbReference>
<protein>
    <recommendedName>
        <fullName evidence="3 7">GPN-loop GTPase 3</fullName>
    </recommendedName>
</protein>
<comment type="similarity">
    <text evidence="2 7">Belongs to the GPN-loop GTPase family.</text>
</comment>
<dbReference type="GO" id="GO:0003924">
    <property type="term" value="F:GTPase activity"/>
    <property type="evidence" value="ECO:0007669"/>
    <property type="project" value="TreeGrafter"/>
</dbReference>
<evidence type="ECO:0000256" key="1">
    <source>
        <dbReference type="ARBA" id="ARBA00002411"/>
    </source>
</evidence>
<sequence length="275" mass="30672">MKYAQLVVGPAGSGKSTYCAAVQLHCKTIGRTVFVVNLDPAAEQFNYDCAVDVRDLISVEDVLEEEELAMGPNGALVYCMEYLADNLEWLHGHLNEGEDDYFIFDCPGQIELYSHLPVMRQIVQALCAWNFSVCSIFVMDTTFCLDSTKFMSATLTALSTTVSLQTPAVNVLSKMDLLSVEDRKTVGEIVDGELQNAIGQEGRGQWEERHRKLTEAIATVIDDYSMIRFIPLDIEDEGSIEDLLQAVDNAIQYGEDAEVKTRYPDETDRGDLNDK</sequence>
<dbReference type="InterPro" id="IPR004130">
    <property type="entry name" value="Gpn"/>
</dbReference>
<dbReference type="PANTHER" id="PTHR21231">
    <property type="entry name" value="XPA-BINDING PROTEIN 1-RELATED"/>
    <property type="match status" value="1"/>
</dbReference>
<reference evidence="9" key="1">
    <citation type="submission" date="2022-11" db="UniProtKB">
        <authorList>
            <consortium name="WormBaseParasite"/>
        </authorList>
    </citation>
    <scope>IDENTIFICATION</scope>
</reference>
<evidence type="ECO:0000313" key="8">
    <source>
        <dbReference type="Proteomes" id="UP000887572"/>
    </source>
</evidence>
<comment type="function">
    <text evidence="1">Small GTPase required for proper localization of RNA polymerase II (RNAPII). May act at an RNAP assembly step prior to nuclear import.</text>
</comment>
<evidence type="ECO:0000256" key="5">
    <source>
        <dbReference type="ARBA" id="ARBA00022801"/>
    </source>
</evidence>
<dbReference type="InterPro" id="IPR027417">
    <property type="entry name" value="P-loop_NTPase"/>
</dbReference>
<dbReference type="Gene3D" id="3.40.50.300">
    <property type="entry name" value="P-loop containing nucleotide triphosphate hydrolases"/>
    <property type="match status" value="1"/>
</dbReference>
<evidence type="ECO:0000256" key="2">
    <source>
        <dbReference type="ARBA" id="ARBA00005290"/>
    </source>
</evidence>
<dbReference type="FunFam" id="3.40.50.300:FF:000616">
    <property type="entry name" value="GPN-loop GTPase 3"/>
    <property type="match status" value="1"/>
</dbReference>
<dbReference type="SUPFAM" id="SSF52540">
    <property type="entry name" value="P-loop containing nucleoside triphosphate hydrolases"/>
    <property type="match status" value="1"/>
</dbReference>
<proteinExistence type="inferred from homology"/>
<dbReference type="GO" id="GO:0005525">
    <property type="term" value="F:GTP binding"/>
    <property type="evidence" value="ECO:0007669"/>
    <property type="project" value="UniProtKB-KW"/>
</dbReference>
<name>A0A914HCQ2_GLORO</name>
<dbReference type="WBParaSite" id="Gr19_v10_g15837.t1">
    <property type="protein sequence ID" value="Gr19_v10_g15837.t1"/>
    <property type="gene ID" value="Gr19_v10_g15837"/>
</dbReference>
<dbReference type="InterPro" id="IPR030228">
    <property type="entry name" value="Gpn3"/>
</dbReference>
<keyword evidence="8" id="KW-1185">Reference proteome</keyword>
<evidence type="ECO:0000256" key="3">
    <source>
        <dbReference type="ARBA" id="ARBA00014587"/>
    </source>
</evidence>
<dbReference type="Pfam" id="PF03029">
    <property type="entry name" value="ATP_bind_1"/>
    <property type="match status" value="1"/>
</dbReference>
<evidence type="ECO:0000313" key="9">
    <source>
        <dbReference type="WBParaSite" id="Gr19_v10_g15837.t1"/>
    </source>
</evidence>
<evidence type="ECO:0000256" key="6">
    <source>
        <dbReference type="ARBA" id="ARBA00023134"/>
    </source>
</evidence>
<keyword evidence="6 7" id="KW-0342">GTP-binding</keyword>
<keyword evidence="4 7" id="KW-0547">Nucleotide-binding</keyword>
<organism evidence="8 9">
    <name type="scientific">Globodera rostochiensis</name>
    <name type="common">Golden nematode worm</name>
    <name type="synonym">Heterodera rostochiensis</name>
    <dbReference type="NCBI Taxonomy" id="31243"/>
    <lineage>
        <taxon>Eukaryota</taxon>
        <taxon>Metazoa</taxon>
        <taxon>Ecdysozoa</taxon>
        <taxon>Nematoda</taxon>
        <taxon>Chromadorea</taxon>
        <taxon>Rhabditida</taxon>
        <taxon>Tylenchina</taxon>
        <taxon>Tylenchomorpha</taxon>
        <taxon>Tylenchoidea</taxon>
        <taxon>Heteroderidae</taxon>
        <taxon>Heteroderinae</taxon>
        <taxon>Globodera</taxon>
    </lineage>
</organism>
<evidence type="ECO:0000256" key="7">
    <source>
        <dbReference type="RuleBase" id="RU365059"/>
    </source>
</evidence>